<feature type="transmembrane region" description="Helical" evidence="1">
    <location>
        <begin position="457"/>
        <end position="486"/>
    </location>
</feature>
<proteinExistence type="predicted"/>
<dbReference type="SMART" id="SM00248">
    <property type="entry name" value="ANK"/>
    <property type="match status" value="4"/>
</dbReference>
<evidence type="ECO:0000256" key="1">
    <source>
        <dbReference type="SAM" id="Phobius"/>
    </source>
</evidence>
<feature type="transmembrane region" description="Helical" evidence="1">
    <location>
        <begin position="427"/>
        <end position="445"/>
    </location>
</feature>
<dbReference type="InterPro" id="IPR036770">
    <property type="entry name" value="Ankyrin_rpt-contain_sf"/>
</dbReference>
<evidence type="ECO:0000313" key="4">
    <source>
        <dbReference type="Proteomes" id="UP001229421"/>
    </source>
</evidence>
<feature type="transmembrane region" description="Helical" evidence="1">
    <location>
        <begin position="506"/>
        <end position="532"/>
    </location>
</feature>
<name>A0AAD8K3D4_TARER</name>
<gene>
    <name evidence="3" type="ORF">QVD17_31425</name>
</gene>
<keyword evidence="4" id="KW-1185">Reference proteome</keyword>
<dbReference type="GO" id="GO:0016020">
    <property type="term" value="C:membrane"/>
    <property type="evidence" value="ECO:0007669"/>
    <property type="project" value="TreeGrafter"/>
</dbReference>
<evidence type="ECO:0000313" key="3">
    <source>
        <dbReference type="EMBL" id="KAK1415640.1"/>
    </source>
</evidence>
<organism evidence="3 4">
    <name type="scientific">Tagetes erecta</name>
    <name type="common">African marigold</name>
    <dbReference type="NCBI Taxonomy" id="13708"/>
    <lineage>
        <taxon>Eukaryota</taxon>
        <taxon>Viridiplantae</taxon>
        <taxon>Streptophyta</taxon>
        <taxon>Embryophyta</taxon>
        <taxon>Tracheophyta</taxon>
        <taxon>Spermatophyta</taxon>
        <taxon>Magnoliopsida</taxon>
        <taxon>eudicotyledons</taxon>
        <taxon>Gunneridae</taxon>
        <taxon>Pentapetalae</taxon>
        <taxon>asterids</taxon>
        <taxon>campanulids</taxon>
        <taxon>Asterales</taxon>
        <taxon>Asteraceae</taxon>
        <taxon>Asteroideae</taxon>
        <taxon>Heliantheae alliance</taxon>
        <taxon>Tageteae</taxon>
        <taxon>Tagetes</taxon>
    </lineage>
</organism>
<dbReference type="SUPFAM" id="SSF48403">
    <property type="entry name" value="Ankyrin repeat"/>
    <property type="match status" value="1"/>
</dbReference>
<evidence type="ECO:0000259" key="2">
    <source>
        <dbReference type="Pfam" id="PF13962"/>
    </source>
</evidence>
<accession>A0AAD8K3D4</accession>
<dbReference type="Gene3D" id="1.25.40.20">
    <property type="entry name" value="Ankyrin repeat-containing domain"/>
    <property type="match status" value="2"/>
</dbReference>
<feature type="transmembrane region" description="Helical" evidence="1">
    <location>
        <begin position="538"/>
        <end position="563"/>
    </location>
</feature>
<dbReference type="InterPro" id="IPR026961">
    <property type="entry name" value="PGG_dom"/>
</dbReference>
<dbReference type="Proteomes" id="UP001229421">
    <property type="component" value="Unassembled WGS sequence"/>
</dbReference>
<dbReference type="PANTHER" id="PTHR24177">
    <property type="entry name" value="CASKIN"/>
    <property type="match status" value="1"/>
</dbReference>
<dbReference type="AlphaFoldDB" id="A0AAD8K3D4"/>
<feature type="domain" description="PGG" evidence="2">
    <location>
        <begin position="424"/>
        <end position="530"/>
    </location>
</feature>
<keyword evidence="1" id="KW-0812">Transmembrane</keyword>
<dbReference type="InterPro" id="IPR002110">
    <property type="entry name" value="Ankyrin_rpt"/>
</dbReference>
<reference evidence="3" key="1">
    <citation type="journal article" date="2023" name="bioRxiv">
        <title>Improved chromosome-level genome assembly for marigold (Tagetes erecta).</title>
        <authorList>
            <person name="Jiang F."/>
            <person name="Yuan L."/>
            <person name="Wang S."/>
            <person name="Wang H."/>
            <person name="Xu D."/>
            <person name="Wang A."/>
            <person name="Fan W."/>
        </authorList>
    </citation>
    <scope>NUCLEOTIDE SEQUENCE</scope>
    <source>
        <strain evidence="3">WSJ</strain>
        <tissue evidence="3">Leaf</tissue>
    </source>
</reference>
<dbReference type="Pfam" id="PF13962">
    <property type="entry name" value="PGG"/>
    <property type="match status" value="1"/>
</dbReference>
<comment type="caution">
    <text evidence="3">The sequence shown here is derived from an EMBL/GenBank/DDBJ whole genome shotgun (WGS) entry which is preliminary data.</text>
</comment>
<keyword evidence="1" id="KW-1133">Transmembrane helix</keyword>
<dbReference type="EMBL" id="JAUHHV010000008">
    <property type="protein sequence ID" value="KAK1415640.1"/>
    <property type="molecule type" value="Genomic_DNA"/>
</dbReference>
<sequence length="612" mass="69773">MEDDTMMKHEHRIDLPITLSGSILYDLYGNRDEYLKLVVPLYEASITGDWETAKTIFDENRDMVRVGLGKSLGTSLHVAVTAKENMFTLNFVKNLVDMMTKDELKLQNKHSNTAFWIASACGKENMVSIMMAKNRDLLHIRGNNELFPLSVGARDGTSGVVKLLYDNSGKMTGDQWKDEDRCSTLYHCIDREFFDVALQMVKDHPKLASDVHLLKILSRKPYAINKVEQNLITRIIKSTCIFFGMELQFKVEDEPDALKLLKIIWNNASRTSMSINETEDMGKILFVAAKMGNTKFVVELLRTYPDLMFEKNREGHTIFHIAVMYRHHGIYNLLYEIGDSTNICVLHDTSGNNMLHLVGKTSKAMAAKTSGASLLMQRELLWFEEVLKIMPPYMTQEKNKHGQTPYELFTIENEEFVSTGLKWMKDCMVVATLIVTVAFAAAFTVPGGNKDDNGLPFFIHQCAFLVFVIANAISLFSSSTSLLVFLSILTARHQQIEFLESLPKKLMIALLALFISVAAMMVTFSASFFVLYHKGLKWVPILVAAFATLPVFMFAVLQFPLLVDMFRSIYDAHYLFKPKTPMLYTRKLRLRSNNSTYRCFSSVIERIVLKIW</sequence>
<dbReference type="PANTHER" id="PTHR24177:SF443">
    <property type="entry name" value="PGG DOMAIN-CONTAINING PROTEIN"/>
    <property type="match status" value="1"/>
</dbReference>
<keyword evidence="1" id="KW-0472">Membrane</keyword>
<protein>
    <recommendedName>
        <fullName evidence="2">PGG domain-containing protein</fullName>
    </recommendedName>
</protein>